<dbReference type="EMBL" id="JACHLL010000004">
    <property type="protein sequence ID" value="MBB6342267.1"/>
    <property type="molecule type" value="Genomic_DNA"/>
</dbReference>
<dbReference type="PROSITE" id="PS51704">
    <property type="entry name" value="GP_PDE"/>
    <property type="match status" value="1"/>
</dbReference>
<dbReference type="Pfam" id="PF03009">
    <property type="entry name" value="GDPD"/>
    <property type="match status" value="1"/>
</dbReference>
<dbReference type="PANTHER" id="PTHR46211">
    <property type="entry name" value="GLYCEROPHOSPHORYL DIESTER PHOSPHODIESTERASE"/>
    <property type="match status" value="1"/>
</dbReference>
<evidence type="ECO:0000259" key="1">
    <source>
        <dbReference type="PROSITE" id="PS51704"/>
    </source>
</evidence>
<name>A0A7X0BSW7_9PSED</name>
<feature type="domain" description="GP-PDE" evidence="1">
    <location>
        <begin position="42"/>
        <end position="292"/>
    </location>
</feature>
<dbReference type="PANTHER" id="PTHR46211:SF14">
    <property type="entry name" value="GLYCEROPHOSPHODIESTER PHOSPHODIESTERASE"/>
    <property type="match status" value="1"/>
</dbReference>
<comment type="caution">
    <text evidence="2">The sequence shown here is derived from an EMBL/GenBank/DDBJ whole genome shotgun (WGS) entry which is preliminary data.</text>
</comment>
<organism evidence="2 3">
    <name type="scientific">Pseudomonas fluvialis</name>
    <dbReference type="NCBI Taxonomy" id="1793966"/>
    <lineage>
        <taxon>Bacteria</taxon>
        <taxon>Pseudomonadati</taxon>
        <taxon>Pseudomonadota</taxon>
        <taxon>Gammaproteobacteria</taxon>
        <taxon>Pseudomonadales</taxon>
        <taxon>Pseudomonadaceae</taxon>
        <taxon>Pseudomonas</taxon>
    </lineage>
</organism>
<dbReference type="GO" id="GO:0008889">
    <property type="term" value="F:glycerophosphodiester phosphodiesterase activity"/>
    <property type="evidence" value="ECO:0007669"/>
    <property type="project" value="UniProtKB-EC"/>
</dbReference>
<proteinExistence type="predicted"/>
<dbReference type="CDD" id="cd08561">
    <property type="entry name" value="GDPD_cytoplasmic_ScUgpQ2_like"/>
    <property type="match status" value="1"/>
</dbReference>
<accession>A0A7X0BSW7</accession>
<evidence type="ECO:0000313" key="3">
    <source>
        <dbReference type="Proteomes" id="UP000557193"/>
    </source>
</evidence>
<dbReference type="InterPro" id="IPR017946">
    <property type="entry name" value="PLC-like_Pdiesterase_TIM-brl"/>
</dbReference>
<dbReference type="InterPro" id="IPR030395">
    <property type="entry name" value="GP_PDE_dom"/>
</dbReference>
<dbReference type="Gene3D" id="3.20.20.190">
    <property type="entry name" value="Phosphatidylinositol (PI) phosphodiesterase"/>
    <property type="match status" value="1"/>
</dbReference>
<evidence type="ECO:0000313" key="2">
    <source>
        <dbReference type="EMBL" id="MBB6342267.1"/>
    </source>
</evidence>
<keyword evidence="3" id="KW-1185">Reference proteome</keyword>
<protein>
    <submittedName>
        <fullName evidence="2">Glycerophosphoryl diester phosphodiesterase</fullName>
        <ecNumber evidence="2">3.1.4.46</ecNumber>
    </submittedName>
</protein>
<reference evidence="2 3" key="1">
    <citation type="submission" date="2020-08" db="EMBL/GenBank/DDBJ databases">
        <title>Functional genomics of gut bacteria from endangered species of beetles.</title>
        <authorList>
            <person name="Carlos-Shanley C."/>
        </authorList>
    </citation>
    <scope>NUCLEOTIDE SEQUENCE [LARGE SCALE GENOMIC DNA]</scope>
    <source>
        <strain evidence="2 3">S00202</strain>
    </source>
</reference>
<sequence>MLRLARFLLIPLCLFGGALLTASLLSRPASTPAVLAGFAERPLVIAHRGGRGLWPENTLFAFQRASALGVDLLEMDVHRSRDGHLVVIHDRRVNRTTNGQGRVSDLDLAQLQALDAGYHWSPDGGQSFPYRGQGLRIPTLEEVLKATGPIAKVIEIKVPDAGLERQLCQVLQAQGQMQRVIVGSFYESSLQQFRELCPQVATSAGPGSVKLLVALDWLGLSRLLSPSYQALQIPERHGDMAVASTGLIAHARERGLHVQLWTVNEQADMRRLLDRGAQALITDYPDRALQLLGRHTALARQDD</sequence>
<keyword evidence="2" id="KW-0378">Hydrolase</keyword>
<gene>
    <name evidence="2" type="ORF">HNP49_002449</name>
</gene>
<dbReference type="SUPFAM" id="SSF51695">
    <property type="entry name" value="PLC-like phosphodiesterases"/>
    <property type="match status" value="1"/>
</dbReference>
<dbReference type="EC" id="3.1.4.46" evidence="2"/>
<dbReference type="GO" id="GO:0006629">
    <property type="term" value="P:lipid metabolic process"/>
    <property type="evidence" value="ECO:0007669"/>
    <property type="project" value="InterPro"/>
</dbReference>
<dbReference type="RefSeq" id="WP_184683628.1">
    <property type="nucleotide sequence ID" value="NZ_JACHLL010000004.1"/>
</dbReference>
<dbReference type="AlphaFoldDB" id="A0A7X0BSW7"/>
<dbReference type="Proteomes" id="UP000557193">
    <property type="component" value="Unassembled WGS sequence"/>
</dbReference>